<dbReference type="GO" id="GO:0016787">
    <property type="term" value="F:hydrolase activity"/>
    <property type="evidence" value="ECO:0007669"/>
    <property type="project" value="UniProtKB-KW"/>
</dbReference>
<dbReference type="InterPro" id="IPR029058">
    <property type="entry name" value="AB_hydrolase_fold"/>
</dbReference>
<organism evidence="2 3">
    <name type="scientific">Micromonospora zamorensis</name>
    <dbReference type="NCBI Taxonomy" id="709883"/>
    <lineage>
        <taxon>Bacteria</taxon>
        <taxon>Bacillati</taxon>
        <taxon>Actinomycetota</taxon>
        <taxon>Actinomycetes</taxon>
        <taxon>Micromonosporales</taxon>
        <taxon>Micromonosporaceae</taxon>
        <taxon>Micromonospora</taxon>
    </lineage>
</organism>
<proteinExistence type="predicted"/>
<accession>A0ABZ1PMT4</accession>
<evidence type="ECO:0000313" key="2">
    <source>
        <dbReference type="EMBL" id="WUI85444.1"/>
    </source>
</evidence>
<dbReference type="Gene3D" id="3.40.50.1820">
    <property type="entry name" value="alpha/beta hydrolase"/>
    <property type="match status" value="1"/>
</dbReference>
<dbReference type="RefSeq" id="WP_328375707.1">
    <property type="nucleotide sequence ID" value="NZ_CP107941.1"/>
</dbReference>
<dbReference type="Proteomes" id="UP001346877">
    <property type="component" value="Chromosome"/>
</dbReference>
<keyword evidence="3" id="KW-1185">Reference proteome</keyword>
<protein>
    <submittedName>
        <fullName evidence="2">Alpha/beta hydrolase</fullName>
    </submittedName>
</protein>
<gene>
    <name evidence="2" type="ORF">OG375_14380</name>
</gene>
<dbReference type="EMBL" id="CP107941">
    <property type="protein sequence ID" value="WUI85444.1"/>
    <property type="molecule type" value="Genomic_DNA"/>
</dbReference>
<name>A0ABZ1PMT4_9ACTN</name>
<keyword evidence="2" id="KW-0378">Hydrolase</keyword>
<dbReference type="Pfam" id="PF00561">
    <property type="entry name" value="Abhydrolase_1"/>
    <property type="match status" value="1"/>
</dbReference>
<evidence type="ECO:0000313" key="3">
    <source>
        <dbReference type="Proteomes" id="UP001346877"/>
    </source>
</evidence>
<feature type="domain" description="AB hydrolase-1" evidence="1">
    <location>
        <begin position="9"/>
        <end position="115"/>
    </location>
</feature>
<dbReference type="PANTHER" id="PTHR43722">
    <property type="entry name" value="PROLINE IMINOPEPTIDASE"/>
    <property type="match status" value="1"/>
</dbReference>
<reference evidence="2 3" key="1">
    <citation type="submission" date="2022-10" db="EMBL/GenBank/DDBJ databases">
        <title>The complete genomes of actinobacterial strains from the NBC collection.</title>
        <authorList>
            <person name="Joergensen T.S."/>
            <person name="Alvarez Arevalo M."/>
            <person name="Sterndorff E.B."/>
            <person name="Faurdal D."/>
            <person name="Vuksanovic O."/>
            <person name="Mourched A.-S."/>
            <person name="Charusanti P."/>
            <person name="Shaw S."/>
            <person name="Blin K."/>
            <person name="Weber T."/>
        </authorList>
    </citation>
    <scope>NUCLEOTIDE SEQUENCE [LARGE SCALE GENOMIC DNA]</scope>
    <source>
        <strain evidence="2 3">NBC_00396</strain>
    </source>
</reference>
<sequence length="230" mass="24747">MSVKTGQAHVVVLTGGPGCVQYLERDEISPLNYRAWYPEPRGVGRSGGGPHTMEEAIADLEGIREAVRIDTWIVVGHSWGCDLGVRYAVEHPETVTALIGIAGRGPQRDRTWSEAYEAGKAGEPVVDIGWVPEVHAALSDSFTAWIHQPDLWRGLAACAVPMHFIAAGDDIRPSWPLAQLATLVPRGRLSTVPGVPHDFWFTHPEVWTKTVTDACADLGASTSGDAGIPA</sequence>
<dbReference type="PANTHER" id="PTHR43722:SF1">
    <property type="entry name" value="PROLINE IMINOPEPTIDASE"/>
    <property type="match status" value="1"/>
</dbReference>
<dbReference type="InterPro" id="IPR000073">
    <property type="entry name" value="AB_hydrolase_1"/>
</dbReference>
<dbReference type="InterPro" id="IPR005944">
    <property type="entry name" value="Pro_iminopeptidase"/>
</dbReference>
<evidence type="ECO:0000259" key="1">
    <source>
        <dbReference type="Pfam" id="PF00561"/>
    </source>
</evidence>
<dbReference type="SUPFAM" id="SSF53474">
    <property type="entry name" value="alpha/beta-Hydrolases"/>
    <property type="match status" value="1"/>
</dbReference>